<dbReference type="SUPFAM" id="SSF49373">
    <property type="entry name" value="Invasin/intimin cell-adhesion fragments"/>
    <property type="match status" value="1"/>
</dbReference>
<dbReference type="InterPro" id="IPR008964">
    <property type="entry name" value="Invasin/intimin_cell_adhesion"/>
</dbReference>
<dbReference type="InterPro" id="IPR000668">
    <property type="entry name" value="Peptidase_C1A_C"/>
</dbReference>
<feature type="compositionally biased region" description="Basic and acidic residues" evidence="2">
    <location>
        <begin position="31"/>
        <end position="58"/>
    </location>
</feature>
<accession>A0A1I0Z1G6</accession>
<dbReference type="InterPro" id="IPR042229">
    <property type="entry name" value="Listeria/Bacterioides_rpt_sf"/>
</dbReference>
<dbReference type="PROSITE" id="PS00139">
    <property type="entry name" value="THIOL_PROTEASE_CYS"/>
    <property type="match status" value="1"/>
</dbReference>
<reference evidence="6 7" key="1">
    <citation type="submission" date="2016-10" db="EMBL/GenBank/DDBJ databases">
        <authorList>
            <person name="de Groot N.N."/>
        </authorList>
    </citation>
    <scope>NUCLEOTIDE SEQUENCE [LARGE SCALE GENOMIC DNA]</scope>
    <source>
        <strain evidence="6 7">DSM 5522</strain>
    </source>
</reference>
<evidence type="ECO:0000259" key="5">
    <source>
        <dbReference type="Pfam" id="PF18560"/>
    </source>
</evidence>
<dbReference type="OrthoDB" id="3648721at2"/>
<comment type="subcellular location">
    <subcellularLocation>
        <location evidence="1">Cell envelope</location>
    </subcellularLocation>
</comment>
<dbReference type="InterPro" id="IPR040528">
    <property type="entry name" value="Lectin-like"/>
</dbReference>
<evidence type="ECO:0000313" key="7">
    <source>
        <dbReference type="Proteomes" id="UP000198838"/>
    </source>
</evidence>
<feature type="region of interest" description="Disordered" evidence="2">
    <location>
        <begin position="31"/>
        <end position="64"/>
    </location>
</feature>
<evidence type="ECO:0000256" key="3">
    <source>
        <dbReference type="SAM" id="SignalP"/>
    </source>
</evidence>
<feature type="domain" description="Peptidase C1A papain C-terminal" evidence="4">
    <location>
        <begin position="249"/>
        <end position="349"/>
    </location>
</feature>
<name>A0A1I0Z1G6_9FIRM</name>
<gene>
    <name evidence="6" type="ORF">SAMN05216249_11217</name>
</gene>
<dbReference type="Gene3D" id="3.90.70.10">
    <property type="entry name" value="Cysteine proteinases"/>
    <property type="match status" value="1"/>
</dbReference>
<dbReference type="SUPFAM" id="SSF54001">
    <property type="entry name" value="Cysteine proteinases"/>
    <property type="match status" value="1"/>
</dbReference>
<dbReference type="EMBL" id="FOJY01000012">
    <property type="protein sequence ID" value="SFB18460.1"/>
    <property type="molecule type" value="Genomic_DNA"/>
</dbReference>
<dbReference type="PROSITE" id="PS00639">
    <property type="entry name" value="THIOL_PROTEASE_HIS"/>
    <property type="match status" value="1"/>
</dbReference>
<evidence type="ECO:0000259" key="4">
    <source>
        <dbReference type="Pfam" id="PF00112"/>
    </source>
</evidence>
<feature type="domain" description="Lectin-like" evidence="5">
    <location>
        <begin position="388"/>
        <end position="554"/>
    </location>
</feature>
<dbReference type="Proteomes" id="UP000198838">
    <property type="component" value="Unassembled WGS sequence"/>
</dbReference>
<evidence type="ECO:0000313" key="6">
    <source>
        <dbReference type="EMBL" id="SFB18460.1"/>
    </source>
</evidence>
<dbReference type="CDD" id="cd02619">
    <property type="entry name" value="Peptidase_C1"/>
    <property type="match status" value="1"/>
</dbReference>
<proteinExistence type="predicted"/>
<dbReference type="GO" id="GO:0030313">
    <property type="term" value="C:cell envelope"/>
    <property type="evidence" value="ECO:0007669"/>
    <property type="project" value="UniProtKB-SubCell"/>
</dbReference>
<dbReference type="GO" id="GO:0008234">
    <property type="term" value="F:cysteine-type peptidase activity"/>
    <property type="evidence" value="ECO:0007669"/>
    <property type="project" value="InterPro"/>
</dbReference>
<organism evidence="6 7">
    <name type="scientific">Acetitomaculum ruminis DSM 5522</name>
    <dbReference type="NCBI Taxonomy" id="1120918"/>
    <lineage>
        <taxon>Bacteria</taxon>
        <taxon>Bacillati</taxon>
        <taxon>Bacillota</taxon>
        <taxon>Clostridia</taxon>
        <taxon>Lachnospirales</taxon>
        <taxon>Lachnospiraceae</taxon>
        <taxon>Acetitomaculum</taxon>
    </lineage>
</organism>
<dbReference type="GO" id="GO:0006508">
    <property type="term" value="P:proteolysis"/>
    <property type="evidence" value="ECO:0007669"/>
    <property type="project" value="InterPro"/>
</dbReference>
<dbReference type="Gene3D" id="2.60.40.4270">
    <property type="entry name" value="Listeria-Bacteroides repeat domain"/>
    <property type="match status" value="2"/>
</dbReference>
<keyword evidence="3" id="KW-0732">Signal</keyword>
<feature type="chain" id="PRO_5011549076" evidence="3">
    <location>
        <begin position="26"/>
        <end position="1145"/>
    </location>
</feature>
<dbReference type="InterPro" id="IPR038765">
    <property type="entry name" value="Papain-like_cys_pep_sf"/>
</dbReference>
<dbReference type="Pfam" id="PF18560">
    <property type="entry name" value="Lectin_like"/>
    <property type="match status" value="1"/>
</dbReference>
<dbReference type="InterPro" id="IPR000169">
    <property type="entry name" value="Pept_cys_AS"/>
</dbReference>
<dbReference type="InterPro" id="IPR013378">
    <property type="entry name" value="InlB-like_B-rpt"/>
</dbReference>
<protein>
    <submittedName>
        <fullName evidence="6">Listeria/Bacterioides repeat-containing protein</fullName>
    </submittedName>
</protein>
<evidence type="ECO:0000256" key="1">
    <source>
        <dbReference type="ARBA" id="ARBA00004196"/>
    </source>
</evidence>
<feature type="signal peptide" evidence="3">
    <location>
        <begin position="1"/>
        <end position="25"/>
    </location>
</feature>
<dbReference type="RefSeq" id="WP_092872830.1">
    <property type="nucleotide sequence ID" value="NZ_FOJY01000012.1"/>
</dbReference>
<dbReference type="Pfam" id="PF00112">
    <property type="entry name" value="Peptidase_C1"/>
    <property type="match status" value="1"/>
</dbReference>
<dbReference type="NCBIfam" id="TIGR02543">
    <property type="entry name" value="List_Bact_rpt"/>
    <property type="match status" value="2"/>
</dbReference>
<sequence length="1145" mass="129147">MKKRVVAFIFSVFLAVGSINVDLQAAPLGESKKVSQTEKTEETKEDISEKSNDDDFSPRKNGSYRDNLKIQSIHGNDDDNSLIQEDGTCFKATVLPEKYISPDSVVPVAKNQKSFGTCWAFSGILLAEVDTLIQNTNNAGIGNENGIYTKDNIDFSELLLAYSIYTKGHEDELKLLAGDYCIAGNGGWDEILNNGSNAISLSLFLSSWRGIYDESKAPVSYEKMLQYYDEDWTLDNVKEDFSNFDTNDVELHMQNSNWLNYDDKNEIKQEILKNGAVSARIVVDWDDDSNGHYRYINENTHSFYTPNYLDGTGHEITIIGWDDNYDISNFSTQPDISGAWIVRNSWGVNGVLADSEGNFYLSYEDANLSSEHIISNYFEKTDNYDYNYQYDGGISQACCYGENGEVMAANVYTIMGDSEAETIEACSFATEGVNQDYEISIYGELKEPQNPVSGALLSTTKGHESYAGIHTIPLDKPVTLKKGSQFAVVVKLTVGYKNYNEASILYDCDTNYGYCDSHNEVEENQSFIFTDGKWEDIALSEYTSSGSARIKAFTKKTKPLSVSDKDISAQDVKAVIKGIDYVNDNTKPTADDIYIIDISSGEKLAEGVDYKIGAVFYNGDKTQGTLTIEGIGKYKGSRQETFNSIGNKIIFNCGNKLKLTYGDSPYKIEAKSYTHGKENEDADIKFEIVQDNYSAISLDENNTVEVKQTGFAKIEAKDKFGNSANLEIIIQPKDISKGMIKASMPAVAYYPDIYYVKFPFEKYVTLYDEELNTEISEEEFYVDMDSLKMDYEKKKGSLEVTGLYNYKGKIKVEYDLIKGYTSLKMPVKSKNLERGKKYTIKLSTKKNAGIFSDIYWESTNKKIAEVKRTKDTMSAVVLAKAPGTVIIRAMTRDGSDLNAEFKLTVPYRVNYYLNGGKNNSKNISSFVALKKKTKLYSPDKNGYKFLGWYTTKDFKASSKINFIPKKCSKDLNLYAKWEKNYKITYKLQGGKNSTKNPVTYNKGTKIILKNPSKAGYCFEGWYSTKSFKKYSKVTFISKKSAKDIILYAKWKKISLSTTKIKYATKYLNSVDIVRFNEKDADGYEILYSYSAGFESKFVNYVGNTCYYSMADIYNGNPVYLRIRSYKTDSRNKKIFGAYSQIVSVA</sequence>
<dbReference type="AlphaFoldDB" id="A0A1I0Z1G6"/>
<dbReference type="Gene3D" id="2.60.40.1080">
    <property type="match status" value="1"/>
</dbReference>
<evidence type="ECO:0000256" key="2">
    <source>
        <dbReference type="SAM" id="MobiDB-lite"/>
    </source>
</evidence>
<dbReference type="STRING" id="1120918.SAMN05216249_11217"/>
<keyword evidence="7" id="KW-1185">Reference proteome</keyword>
<dbReference type="InterPro" id="IPR025660">
    <property type="entry name" value="Pept_his_AS"/>
</dbReference>
<dbReference type="Pfam" id="PF09479">
    <property type="entry name" value="Flg_new"/>
    <property type="match status" value="2"/>
</dbReference>